<dbReference type="GO" id="GO:0009002">
    <property type="term" value="F:serine-type D-Ala-D-Ala carboxypeptidase activity"/>
    <property type="evidence" value="ECO:0007669"/>
    <property type="project" value="UniProtKB-EC"/>
</dbReference>
<dbReference type="PANTHER" id="PTHR30023">
    <property type="entry name" value="D-ALANYL-D-ALANINE CARBOXYPEPTIDASE"/>
    <property type="match status" value="1"/>
</dbReference>
<evidence type="ECO:0000256" key="1">
    <source>
        <dbReference type="ARBA" id="ARBA00006096"/>
    </source>
</evidence>
<gene>
    <name evidence="4" type="primary">dacB</name>
    <name evidence="4" type="ORF">HGB44_25485</name>
</gene>
<name>A0A7X6MJM4_9ACTN</name>
<evidence type="ECO:0000313" key="5">
    <source>
        <dbReference type="Proteomes" id="UP000553209"/>
    </source>
</evidence>
<comment type="caution">
    <text evidence="4">The sequence shown here is derived from an EMBL/GenBank/DDBJ whole genome shotgun (WGS) entry which is preliminary data.</text>
</comment>
<dbReference type="GO" id="GO:0006508">
    <property type="term" value="P:proteolysis"/>
    <property type="evidence" value="ECO:0007669"/>
    <property type="project" value="InterPro"/>
</dbReference>
<dbReference type="PANTHER" id="PTHR30023:SF0">
    <property type="entry name" value="PENICILLIN-SENSITIVE CARBOXYPEPTIDASE A"/>
    <property type="match status" value="1"/>
</dbReference>
<dbReference type="EC" id="3.4.16.4" evidence="4"/>
<feature type="compositionally biased region" description="Low complexity" evidence="3">
    <location>
        <begin position="49"/>
        <end position="59"/>
    </location>
</feature>
<dbReference type="Pfam" id="PF02113">
    <property type="entry name" value="Peptidase_S13"/>
    <property type="match status" value="2"/>
</dbReference>
<dbReference type="InterPro" id="IPR012338">
    <property type="entry name" value="Beta-lactam/transpept-like"/>
</dbReference>
<keyword evidence="4" id="KW-0645">Protease</keyword>
<keyword evidence="4" id="KW-0121">Carboxypeptidase</keyword>
<protein>
    <submittedName>
        <fullName evidence="4">D-alanyl-D-alanine carboxypeptidase/D-alanyl-D-alanine-endopeptidase</fullName>
        <ecNumber evidence="4">3.4.16.4</ecNumber>
    </submittedName>
</protein>
<dbReference type="InterPro" id="IPR000667">
    <property type="entry name" value="Peptidase_S13"/>
</dbReference>
<evidence type="ECO:0000256" key="2">
    <source>
        <dbReference type="ARBA" id="ARBA00022801"/>
    </source>
</evidence>
<keyword evidence="2 4" id="KW-0378">Hydrolase</keyword>
<dbReference type="SUPFAM" id="SSF56601">
    <property type="entry name" value="beta-lactamase/transpeptidase-like"/>
    <property type="match status" value="1"/>
</dbReference>
<evidence type="ECO:0000313" key="4">
    <source>
        <dbReference type="EMBL" id="NKZ00994.1"/>
    </source>
</evidence>
<organism evidence="4 5">
    <name type="scientific">Nocardiopsis alborubida</name>
    <dbReference type="NCBI Taxonomy" id="146802"/>
    <lineage>
        <taxon>Bacteria</taxon>
        <taxon>Bacillati</taxon>
        <taxon>Actinomycetota</taxon>
        <taxon>Actinomycetes</taxon>
        <taxon>Streptosporangiales</taxon>
        <taxon>Nocardiopsidaceae</taxon>
        <taxon>Nocardiopsis</taxon>
    </lineage>
</organism>
<dbReference type="Proteomes" id="UP000553209">
    <property type="component" value="Unassembled WGS sequence"/>
</dbReference>
<dbReference type="AlphaFoldDB" id="A0A7X6MJM4"/>
<dbReference type="RefSeq" id="WP_061081547.1">
    <property type="nucleotide sequence ID" value="NZ_JAAXPG010000030.1"/>
</dbReference>
<sequence length="455" mass="46589">MRRVRGEALLALALLNIFVLIAGFVALDVIGARPLPAAPNPVTDAEGVAAAQPAASTPADPERIADTLDDPMSDSGIEEGLSGFVVDAATGETLFELDPDVPVTPASTTKIVTAVAVLDTVGPDHVLSTEAYLVPGQDRVVLRGEGDVTLTTTADSAAYPQVATLEELAERTARALGEEGLDAVSLGYDDSLFTGPDTAPGWKPTYVLEGSTATVHALMIDSGRFSPEASGHGSRVPDPPLFAAQAFAEQLEEAGITVEGAPTEEQASGEPVASVDSPPMSALVEHMMLASDNNMAEALGRVTAIGLGGEPSFDGAAAATHQVMESLGVEGVRLSDNSGLSTENRITPRALVELLRLAASGDRPDLNAAVTGLPTANSTGTLAVPGRYSPYSAAHEGAGLVRGKTGTLNGVSTLAGTIHDQEGNVFLFSFMANHPDALGHRLDPLAAALSQCGCS</sequence>
<reference evidence="4 5" key="1">
    <citation type="submission" date="2020-04" db="EMBL/GenBank/DDBJ databases">
        <title>MicrobeNet Type strains.</title>
        <authorList>
            <person name="Nicholson A.C."/>
        </authorList>
    </citation>
    <scope>NUCLEOTIDE SEQUENCE [LARGE SCALE GENOMIC DNA]</scope>
    <source>
        <strain evidence="4 5">ATCC 23612</strain>
    </source>
</reference>
<accession>A0A7X6MJM4</accession>
<dbReference type="PRINTS" id="PR00922">
    <property type="entry name" value="DADACBPTASE3"/>
</dbReference>
<comment type="similarity">
    <text evidence="1">Belongs to the peptidase S13 family.</text>
</comment>
<dbReference type="EMBL" id="JAAXPG010000030">
    <property type="protein sequence ID" value="NKZ00994.1"/>
    <property type="molecule type" value="Genomic_DNA"/>
</dbReference>
<proteinExistence type="inferred from homology"/>
<dbReference type="Gene3D" id="3.40.710.10">
    <property type="entry name" value="DD-peptidase/beta-lactamase superfamily"/>
    <property type="match status" value="2"/>
</dbReference>
<dbReference type="GO" id="GO:0000270">
    <property type="term" value="P:peptidoglycan metabolic process"/>
    <property type="evidence" value="ECO:0007669"/>
    <property type="project" value="TreeGrafter"/>
</dbReference>
<evidence type="ECO:0000256" key="3">
    <source>
        <dbReference type="SAM" id="MobiDB-lite"/>
    </source>
</evidence>
<feature type="region of interest" description="Disordered" evidence="3">
    <location>
        <begin position="43"/>
        <end position="72"/>
    </location>
</feature>
<dbReference type="NCBIfam" id="TIGR00666">
    <property type="entry name" value="PBP4"/>
    <property type="match status" value="1"/>
</dbReference>
<keyword evidence="5" id="KW-1185">Reference proteome</keyword>